<proteinExistence type="inferred from homology"/>
<evidence type="ECO:0000256" key="2">
    <source>
        <dbReference type="ARBA" id="ARBA00022670"/>
    </source>
</evidence>
<comment type="similarity">
    <text evidence="1">Belongs to the peptidase S28 family.</text>
</comment>
<evidence type="ECO:0000256" key="1">
    <source>
        <dbReference type="ARBA" id="ARBA00011079"/>
    </source>
</evidence>
<dbReference type="ExpressionAtlas" id="A0A1D6P503">
    <property type="expression patterns" value="baseline and differential"/>
</dbReference>
<dbReference type="InParanoid" id="A0A1D6P503"/>
<reference evidence="7" key="1">
    <citation type="submission" date="2015-12" db="EMBL/GenBank/DDBJ databases">
        <title>Update maize B73 reference genome by single molecule sequencing technologies.</title>
        <authorList>
            <consortium name="Maize Genome Sequencing Project"/>
            <person name="Ware D."/>
        </authorList>
    </citation>
    <scope>NUCLEOTIDE SEQUENCE</scope>
    <source>
        <tissue evidence="7">Seedling</tissue>
    </source>
</reference>
<evidence type="ECO:0000256" key="6">
    <source>
        <dbReference type="SAM" id="MobiDB-lite"/>
    </source>
</evidence>
<dbReference type="PANTHER" id="PTHR11010:SF31">
    <property type="entry name" value="ALPHA_BETA-HYDROLASES SUPERFAMILY PROTEIN"/>
    <property type="match status" value="1"/>
</dbReference>
<organism evidence="7">
    <name type="scientific">Zea mays</name>
    <name type="common">Maize</name>
    <dbReference type="NCBI Taxonomy" id="4577"/>
    <lineage>
        <taxon>Eukaryota</taxon>
        <taxon>Viridiplantae</taxon>
        <taxon>Streptophyta</taxon>
        <taxon>Embryophyta</taxon>
        <taxon>Tracheophyta</taxon>
        <taxon>Spermatophyta</taxon>
        <taxon>Magnoliopsida</taxon>
        <taxon>Liliopsida</taxon>
        <taxon>Poales</taxon>
        <taxon>Poaceae</taxon>
        <taxon>PACMAD clade</taxon>
        <taxon>Panicoideae</taxon>
        <taxon>Andropogonodae</taxon>
        <taxon>Andropogoneae</taxon>
        <taxon>Tripsacinae</taxon>
        <taxon>Zea</taxon>
    </lineage>
</organism>
<dbReference type="InterPro" id="IPR008758">
    <property type="entry name" value="Peptidase_S28"/>
</dbReference>
<dbReference type="AlphaFoldDB" id="A0A1D6P503"/>
<dbReference type="InterPro" id="IPR029058">
    <property type="entry name" value="AB_hydrolase_fold"/>
</dbReference>
<feature type="compositionally biased region" description="Low complexity" evidence="6">
    <location>
        <begin position="43"/>
        <end position="68"/>
    </location>
</feature>
<keyword evidence="5" id="KW-0325">Glycoprotein</keyword>
<dbReference type="GO" id="GO:0006508">
    <property type="term" value="P:proteolysis"/>
    <property type="evidence" value="ECO:0007669"/>
    <property type="project" value="UniProtKB-KW"/>
</dbReference>
<keyword evidence="3" id="KW-0732">Signal</keyword>
<dbReference type="Pfam" id="PF05577">
    <property type="entry name" value="Peptidase_S28"/>
    <property type="match status" value="1"/>
</dbReference>
<sequence length="239" mass="25817">MPQRTHSQKGPSRLPLSVETDRYYEWPVVRWCLVLASPSSARLLPASPSATPRGLLGSSSTTSRSSSSDALVLHPNPAAFPVPAVTPLHLQALKRRQRASSRSREGGAGEHVVAAAADGVNSTPSPFTAHYFPQELDHFTFTPNASTLFRHEYLVNDTLWRRPISSDETGLAAEHAQHRFYGESKPFGNDSYRSAQTLGYLTSTQALADFATLITSLKHNLSADAAPVVVFGGSYGGSK</sequence>
<dbReference type="PANTHER" id="PTHR11010">
    <property type="entry name" value="PROTEASE S28 PRO-X CARBOXYPEPTIDASE-RELATED"/>
    <property type="match status" value="1"/>
</dbReference>
<dbReference type="EMBL" id="CM000785">
    <property type="protein sequence ID" value="AQL05030.1"/>
    <property type="molecule type" value="Genomic_DNA"/>
</dbReference>
<name>A0A1D6P503_MAIZE</name>
<evidence type="ECO:0000256" key="5">
    <source>
        <dbReference type="ARBA" id="ARBA00023180"/>
    </source>
</evidence>
<evidence type="ECO:0000256" key="3">
    <source>
        <dbReference type="ARBA" id="ARBA00022729"/>
    </source>
</evidence>
<gene>
    <name evidence="7" type="ORF">ZEAMMB73_Zm00001d046798</name>
</gene>
<dbReference type="SUPFAM" id="SSF53474">
    <property type="entry name" value="alpha/beta-Hydrolases"/>
    <property type="match status" value="1"/>
</dbReference>
<dbReference type="GO" id="GO:0070008">
    <property type="term" value="F:serine-type exopeptidase activity"/>
    <property type="evidence" value="ECO:0007669"/>
    <property type="project" value="InterPro"/>
</dbReference>
<feature type="region of interest" description="Disordered" evidence="6">
    <location>
        <begin position="43"/>
        <end position="69"/>
    </location>
</feature>
<dbReference type="SMR" id="A0A1D6P503"/>
<accession>A0A1D6P503</accession>
<keyword evidence="7" id="KW-0121">Carboxypeptidase</keyword>
<protein>
    <submittedName>
        <fullName evidence="7">Serine carboxypeptidase S28 family protein</fullName>
    </submittedName>
</protein>
<keyword evidence="2" id="KW-0645">Protease</keyword>
<evidence type="ECO:0000313" key="7">
    <source>
        <dbReference type="EMBL" id="AQL05030.1"/>
    </source>
</evidence>
<dbReference type="GO" id="GO:0004180">
    <property type="term" value="F:carboxypeptidase activity"/>
    <property type="evidence" value="ECO:0007669"/>
    <property type="project" value="UniProtKB-KW"/>
</dbReference>
<keyword evidence="4" id="KW-0378">Hydrolase</keyword>
<dbReference type="Gene3D" id="3.40.50.1820">
    <property type="entry name" value="alpha/beta hydrolase"/>
    <property type="match status" value="1"/>
</dbReference>
<evidence type="ECO:0000256" key="4">
    <source>
        <dbReference type="ARBA" id="ARBA00022801"/>
    </source>
</evidence>